<evidence type="ECO:0000256" key="1">
    <source>
        <dbReference type="PROSITE-ProRule" id="PRU00708"/>
    </source>
</evidence>
<feature type="region of interest" description="Disordered" evidence="2">
    <location>
        <begin position="1"/>
        <end position="33"/>
    </location>
</feature>
<comment type="caution">
    <text evidence="4">The sequence shown here is derived from an EMBL/GenBank/DDBJ whole genome shotgun (WGS) entry which is preliminary data.</text>
</comment>
<dbReference type="InterPro" id="IPR036397">
    <property type="entry name" value="RNaseH_sf"/>
</dbReference>
<dbReference type="SMART" id="SM00474">
    <property type="entry name" value="35EXOc"/>
    <property type="match status" value="1"/>
</dbReference>
<feature type="region of interest" description="Disordered" evidence="2">
    <location>
        <begin position="281"/>
        <end position="359"/>
    </location>
</feature>
<dbReference type="Proteomes" id="UP000476176">
    <property type="component" value="Unassembled WGS sequence"/>
</dbReference>
<dbReference type="Gene3D" id="3.30.420.10">
    <property type="entry name" value="Ribonuclease H-like superfamily/Ribonuclease H"/>
    <property type="match status" value="1"/>
</dbReference>
<dbReference type="Pfam" id="PF15072">
    <property type="entry name" value="HROB"/>
    <property type="match status" value="1"/>
</dbReference>
<dbReference type="PANTHER" id="PTHR47765">
    <property type="entry name" value="3'-5' EXONUCLEASE DOMAIN-CONTAINING PROTEIN"/>
    <property type="match status" value="1"/>
</dbReference>
<dbReference type="SUPFAM" id="SSF53098">
    <property type="entry name" value="Ribonuclease H-like"/>
    <property type="match status" value="1"/>
</dbReference>
<dbReference type="GO" id="GO:0003676">
    <property type="term" value="F:nucleic acid binding"/>
    <property type="evidence" value="ECO:0007669"/>
    <property type="project" value="InterPro"/>
</dbReference>
<feature type="region of interest" description="Disordered" evidence="2">
    <location>
        <begin position="372"/>
        <end position="401"/>
    </location>
</feature>
<dbReference type="Pfam" id="PF01612">
    <property type="entry name" value="DNA_pol_A_exo1"/>
    <property type="match status" value="1"/>
</dbReference>
<evidence type="ECO:0000313" key="5">
    <source>
        <dbReference type="Proteomes" id="UP000476176"/>
    </source>
</evidence>
<dbReference type="InterPro" id="IPR011990">
    <property type="entry name" value="TPR-like_helical_dom_sf"/>
</dbReference>
<dbReference type="EMBL" id="QXGC01000162">
    <property type="protein sequence ID" value="KAE9246809.1"/>
    <property type="molecule type" value="Genomic_DNA"/>
</dbReference>
<sequence>MSGSEDEDMAPDAGGDATLGGKRRRNADDEDLGSQQSILKWMRHVPGPLQDVMKKRADQLDGSQGDHSRIASANSDRYSVAIATVFDQGPWVEMCQYLGMPAVSGTLYGSIKIRSLKCTVQNIVEDDEALAKVPQLLVLVKSVRYVDEEIVAVLHDPTGEVEGYFHRELVEQLGPALVAGVGVLLYKVSVFTPTDAPVTGRRKSYLNITPRNVRRIFVTNEQVSTSLDENPVEVFNKEKEIEYQQESDNDDDQASRSEQAARQLLQHSTVRDTSAELTFLSQRQVVHRNPPVRVDPAAATTTKKKGKRGKGAASSKGQSEESGVGKWQWSKLLKKTADGSDDESTGDSSRVQERRGFMDASSRLMSLIMKQNSRSRLPSSDNGSNNQETSPAPAKQKKQATSHPILNHIQLAFQSLEITYLTTQMKKKTTMTAPHQFGFIDAMTHRWEEDEVSGPLLRQLLAAEDYSSWETRAFLRPIFRWMKVGLHKDGSREDAAIEKAFAFVEWLVLLATEGDSTRGIPKLPMLQPSYALNTIVTASQRAGSVREAQRAFDLLEVHGCQPDVFTYTALIDVIARNGDLPAAIQKYEEMRLSTSKPNVVTYTTLVRAVGLSDGVAAEQCLVFLDHAKEDRAFDEALLLEALETCARRKDRAVATRVLNEITAHSPKLRADDRFFYTVGQVAKLLDYDGLEPVLAGWVGSGVLSQEERNRVVKLQAEEGESTANGSKTLGCLGHQTSQSVRKAVVHHDINRLISRIQSGSLVTVNDFETLIHQCRKRKWKEDVSVIVDAMRDLATRGWQPSSGSDGSEGEPIPPQPQLQLTSKTYVSIVDAYMCCGDEPLAWQVVQEIDTLPDITRELPLYRKFIRGAYLLTNCDHIAELITLAREDKIVFTQRMGVKIARMFGHNHKEGFKLLVHEVPLGETGVQAKKQGFLEELVKSCAYKNNSGGAEETLQAMLKHGYCRSAATETALFICCIQHDTVSEAQAMLQHFQDSSLMMPVPVYDSLLREFYFKYTRRGNTFDESSRKVAMKTLYARRAIFEQVFKDHEALEAGGGITVNTGEDQDSASFRYWCSRASLSCSPLMFSQHAMQVLTTSRDKDSKNAAEQSIRDALMITPDPCLFLLQSVVSLRFLDLTFRTLGKLAKQLLVVVTDELPMEERHAEYCVSQLPLLSVHIVKELDDVVYLHRSHRSDLLAFCLDALETDSVDKTMGFLMRRPELYDAETAAYLGPKFAEMFVYGGVSNVIMFFKSDLEDSVEMRRQFVREVIELENAAAEEDEDEDESSSFRNTYKAIREFKLEHEAEFMPYMMQARAAMPKPVYADASATPADDTAYLKVPLAQERIVVVDNDEALSLATELLMRDSVTRIALDAEWRPDSRAAVPSKCSILQVACDDYVFIFDFVEMALGDLEELFEHLFASETIAKIGFAIAGDIKRLRWSFPEVKCFDTFVNVLDFSFETLEATTHLSNGPIVATRSTSDDAASERLQRRKRRQKGLSTYVKQALGYPLSKLQQKSDWERRPLTLQQVAYAALDAYCLLMLQDAVADK</sequence>
<feature type="compositionally biased region" description="Acidic residues" evidence="2">
    <location>
        <begin position="243"/>
        <end position="252"/>
    </location>
</feature>
<dbReference type="Gene3D" id="1.25.40.10">
    <property type="entry name" value="Tetratricopeptide repeat domain"/>
    <property type="match status" value="2"/>
</dbReference>
<feature type="compositionally biased region" description="Polar residues" evidence="2">
    <location>
        <begin position="256"/>
        <end position="268"/>
    </location>
</feature>
<reference evidence="4 5" key="1">
    <citation type="submission" date="2018-09" db="EMBL/GenBank/DDBJ databases">
        <title>Genomic investigation of the strawberry pathogen Phytophthora fragariae indicates pathogenicity is determined by transcriptional variation in three key races.</title>
        <authorList>
            <person name="Adams T.M."/>
            <person name="Armitage A.D."/>
            <person name="Sobczyk M.K."/>
            <person name="Bates H.J."/>
            <person name="Dunwell J.M."/>
            <person name="Nellist C.F."/>
            <person name="Harrison R.J."/>
        </authorList>
    </citation>
    <scope>NUCLEOTIDE SEQUENCE [LARGE SCALE GENOMIC DNA]</scope>
    <source>
        <strain evidence="4 5">BC-23</strain>
    </source>
</reference>
<dbReference type="InterPro" id="IPR058570">
    <property type="entry name" value="HROB_OB"/>
</dbReference>
<dbReference type="PANTHER" id="PTHR47765:SF2">
    <property type="entry name" value="EXONUCLEASE MUT-7 HOMOLOG"/>
    <property type="match status" value="1"/>
</dbReference>
<feature type="region of interest" description="Disordered" evidence="2">
    <location>
        <begin position="242"/>
        <end position="268"/>
    </location>
</feature>
<dbReference type="InterPro" id="IPR012337">
    <property type="entry name" value="RNaseH-like_sf"/>
</dbReference>
<dbReference type="PROSITE" id="PS51375">
    <property type="entry name" value="PPR"/>
    <property type="match status" value="1"/>
</dbReference>
<feature type="region of interest" description="Disordered" evidence="2">
    <location>
        <begin position="796"/>
        <end position="816"/>
    </location>
</feature>
<feature type="domain" description="3'-5' exonuclease" evidence="3">
    <location>
        <begin position="1343"/>
        <end position="1546"/>
    </location>
</feature>
<dbReference type="Pfam" id="PF13041">
    <property type="entry name" value="PPR_2"/>
    <property type="match status" value="1"/>
</dbReference>
<dbReference type="InterPro" id="IPR002885">
    <property type="entry name" value="PPR_rpt"/>
</dbReference>
<dbReference type="GO" id="GO:0008408">
    <property type="term" value="F:3'-5' exonuclease activity"/>
    <property type="evidence" value="ECO:0007669"/>
    <property type="project" value="InterPro"/>
</dbReference>
<gene>
    <name evidence="4" type="ORF">PF004_g4630</name>
</gene>
<feature type="compositionally biased region" description="Polar residues" evidence="2">
    <location>
        <begin position="372"/>
        <end position="390"/>
    </location>
</feature>
<evidence type="ECO:0000313" key="4">
    <source>
        <dbReference type="EMBL" id="KAE9246809.1"/>
    </source>
</evidence>
<accession>A0A6G0PI02</accession>
<feature type="repeat" description="PPR" evidence="1">
    <location>
        <begin position="563"/>
        <end position="597"/>
    </location>
</feature>
<organism evidence="4 5">
    <name type="scientific">Phytophthora fragariae</name>
    <dbReference type="NCBI Taxonomy" id="53985"/>
    <lineage>
        <taxon>Eukaryota</taxon>
        <taxon>Sar</taxon>
        <taxon>Stramenopiles</taxon>
        <taxon>Oomycota</taxon>
        <taxon>Peronosporomycetes</taxon>
        <taxon>Peronosporales</taxon>
        <taxon>Peronosporaceae</taxon>
        <taxon>Phytophthora</taxon>
    </lineage>
</organism>
<name>A0A6G0PI02_9STRA</name>
<dbReference type="InterPro" id="IPR052408">
    <property type="entry name" value="Exonuclease_MUT-7-like"/>
</dbReference>
<dbReference type="InterPro" id="IPR002562">
    <property type="entry name" value="3'-5'_exonuclease_dom"/>
</dbReference>
<evidence type="ECO:0000259" key="3">
    <source>
        <dbReference type="SMART" id="SM00474"/>
    </source>
</evidence>
<protein>
    <recommendedName>
        <fullName evidence="3">3'-5' exonuclease domain-containing protein</fullName>
    </recommendedName>
</protein>
<feature type="compositionally biased region" description="Acidic residues" evidence="2">
    <location>
        <begin position="1"/>
        <end position="10"/>
    </location>
</feature>
<proteinExistence type="predicted"/>
<dbReference type="GO" id="GO:0000725">
    <property type="term" value="P:recombinational repair"/>
    <property type="evidence" value="ECO:0007669"/>
    <property type="project" value="InterPro"/>
</dbReference>
<evidence type="ECO:0000256" key="2">
    <source>
        <dbReference type="SAM" id="MobiDB-lite"/>
    </source>
</evidence>